<dbReference type="SUPFAM" id="SSF53474">
    <property type="entry name" value="alpha/beta-Hydrolases"/>
    <property type="match status" value="1"/>
</dbReference>
<name>A0A8K0ULF4_9AGAR</name>
<dbReference type="AlphaFoldDB" id="A0A8K0ULF4"/>
<proteinExistence type="predicted"/>
<dbReference type="PRINTS" id="PR00111">
    <property type="entry name" value="ABHYDROLASE"/>
</dbReference>
<evidence type="ECO:0000313" key="3">
    <source>
        <dbReference type="Proteomes" id="UP000813824"/>
    </source>
</evidence>
<dbReference type="InterPro" id="IPR000073">
    <property type="entry name" value="AB_hydrolase_1"/>
</dbReference>
<evidence type="ECO:0000313" key="2">
    <source>
        <dbReference type="EMBL" id="KAH8099517.1"/>
    </source>
</evidence>
<comment type="caution">
    <text evidence="2">The sequence shown here is derived from an EMBL/GenBank/DDBJ whole genome shotgun (WGS) entry which is preliminary data.</text>
</comment>
<accession>A0A8K0ULF4</accession>
<dbReference type="Proteomes" id="UP000813824">
    <property type="component" value="Unassembled WGS sequence"/>
</dbReference>
<dbReference type="OrthoDB" id="8119704at2759"/>
<dbReference type="InterPro" id="IPR050471">
    <property type="entry name" value="AB_hydrolase"/>
</dbReference>
<dbReference type="PANTHER" id="PTHR43433:SF5">
    <property type="entry name" value="AB HYDROLASE-1 DOMAIN-CONTAINING PROTEIN"/>
    <property type="match status" value="1"/>
</dbReference>
<dbReference type="Pfam" id="PF00561">
    <property type="entry name" value="Abhydrolase_1"/>
    <property type="match status" value="1"/>
</dbReference>
<dbReference type="PANTHER" id="PTHR43433">
    <property type="entry name" value="HYDROLASE, ALPHA/BETA FOLD FAMILY PROTEIN"/>
    <property type="match status" value="1"/>
</dbReference>
<organism evidence="2 3">
    <name type="scientific">Cristinia sonorae</name>
    <dbReference type="NCBI Taxonomy" id="1940300"/>
    <lineage>
        <taxon>Eukaryota</taxon>
        <taxon>Fungi</taxon>
        <taxon>Dikarya</taxon>
        <taxon>Basidiomycota</taxon>
        <taxon>Agaricomycotina</taxon>
        <taxon>Agaricomycetes</taxon>
        <taxon>Agaricomycetidae</taxon>
        <taxon>Agaricales</taxon>
        <taxon>Pleurotineae</taxon>
        <taxon>Stephanosporaceae</taxon>
        <taxon>Cristinia</taxon>
    </lineage>
</organism>
<dbReference type="InterPro" id="IPR029058">
    <property type="entry name" value="AB_hydrolase_fold"/>
</dbReference>
<gene>
    <name evidence="2" type="ORF">BXZ70DRAFT_942091</name>
</gene>
<evidence type="ECO:0000259" key="1">
    <source>
        <dbReference type="Pfam" id="PF00561"/>
    </source>
</evidence>
<sequence>MLTLLDGVSLNRRHVLPDGAQLAYEVLGSVHLGHPTPIVLVGGASSVAGDWERLSTVVSQSRPVLVYDHRGIGNSTYSTSQKTDIITIETMARDLIDLIKSLEWTEVILCGFSMGGVITQQLLLLPFHPSHPMPLPFRVTHVLLTGTMATPIEVPALGTKSRPEGKLTDQQKYDIVREGVEMSFDPEWVEALENKERLAWWIKRMVVNRPARTIVRQHQAVTSFYFGDLHKYFPSIPVLIIHGTADEIVPLTAGQAILKKIPWARMVQIGDKPGQIPSGKFGHHWWEYFDVKVWEDVIENFVSQGGKYVKAKL</sequence>
<reference evidence="2" key="1">
    <citation type="journal article" date="2021" name="New Phytol.">
        <title>Evolutionary innovations through gain and loss of genes in the ectomycorrhizal Boletales.</title>
        <authorList>
            <person name="Wu G."/>
            <person name="Miyauchi S."/>
            <person name="Morin E."/>
            <person name="Kuo A."/>
            <person name="Drula E."/>
            <person name="Varga T."/>
            <person name="Kohler A."/>
            <person name="Feng B."/>
            <person name="Cao Y."/>
            <person name="Lipzen A."/>
            <person name="Daum C."/>
            <person name="Hundley H."/>
            <person name="Pangilinan J."/>
            <person name="Johnson J."/>
            <person name="Barry K."/>
            <person name="LaButti K."/>
            <person name="Ng V."/>
            <person name="Ahrendt S."/>
            <person name="Min B."/>
            <person name="Choi I.G."/>
            <person name="Park H."/>
            <person name="Plett J.M."/>
            <person name="Magnuson J."/>
            <person name="Spatafora J.W."/>
            <person name="Nagy L.G."/>
            <person name="Henrissat B."/>
            <person name="Grigoriev I.V."/>
            <person name="Yang Z.L."/>
            <person name="Xu J."/>
            <person name="Martin F.M."/>
        </authorList>
    </citation>
    <scope>NUCLEOTIDE SEQUENCE</scope>
    <source>
        <strain evidence="2">KKN 215</strain>
    </source>
</reference>
<feature type="domain" description="AB hydrolase-1" evidence="1">
    <location>
        <begin position="37"/>
        <end position="270"/>
    </location>
</feature>
<protein>
    <submittedName>
        <fullName evidence="2">Alpha/Beta hydrolase protein</fullName>
    </submittedName>
</protein>
<keyword evidence="3" id="KW-1185">Reference proteome</keyword>
<dbReference type="GO" id="GO:0016787">
    <property type="term" value="F:hydrolase activity"/>
    <property type="evidence" value="ECO:0007669"/>
    <property type="project" value="UniProtKB-KW"/>
</dbReference>
<dbReference type="Gene3D" id="3.40.50.1820">
    <property type="entry name" value="alpha/beta hydrolase"/>
    <property type="match status" value="1"/>
</dbReference>
<dbReference type="EMBL" id="JAEVFJ010000019">
    <property type="protein sequence ID" value="KAH8099517.1"/>
    <property type="molecule type" value="Genomic_DNA"/>
</dbReference>
<keyword evidence="2" id="KW-0378">Hydrolase</keyword>